<evidence type="ECO:0000256" key="1">
    <source>
        <dbReference type="SAM" id="SignalP"/>
    </source>
</evidence>
<dbReference type="Proteomes" id="UP000184144">
    <property type="component" value="Unassembled WGS sequence"/>
</dbReference>
<dbReference type="STRING" id="1486859.SAMN05444273_10260"/>
<dbReference type="Pfam" id="PF20341">
    <property type="entry name" value="DUF6636"/>
    <property type="match status" value="1"/>
</dbReference>
<dbReference type="InterPro" id="IPR046576">
    <property type="entry name" value="DUF6636"/>
</dbReference>
<feature type="signal peptide" evidence="1">
    <location>
        <begin position="1"/>
        <end position="19"/>
    </location>
</feature>
<dbReference type="RefSeq" id="WP_073140742.1">
    <property type="nucleotide sequence ID" value="NZ_FQUV01000002.1"/>
</dbReference>
<evidence type="ECO:0008006" key="4">
    <source>
        <dbReference type="Google" id="ProtNLM"/>
    </source>
</evidence>
<dbReference type="OrthoDB" id="495539at2"/>
<accession>A0A1M4UXU3</accession>
<dbReference type="EMBL" id="FQUV01000002">
    <property type="protein sequence ID" value="SHE61453.1"/>
    <property type="molecule type" value="Genomic_DNA"/>
</dbReference>
<feature type="chain" id="PRO_5012431703" description="CVNH domain-containing protein" evidence="1">
    <location>
        <begin position="20"/>
        <end position="137"/>
    </location>
</feature>
<evidence type="ECO:0000313" key="3">
    <source>
        <dbReference type="Proteomes" id="UP000184144"/>
    </source>
</evidence>
<dbReference type="AlphaFoldDB" id="A0A1M4UXU3"/>
<gene>
    <name evidence="2" type="ORF">SAMN05444273_10260</name>
</gene>
<protein>
    <recommendedName>
        <fullName evidence="4">CVNH domain-containing protein</fullName>
    </recommendedName>
</protein>
<evidence type="ECO:0000313" key="2">
    <source>
        <dbReference type="EMBL" id="SHE61453.1"/>
    </source>
</evidence>
<organism evidence="2 3">
    <name type="scientific">Litoreibacter ascidiaceicola</name>
    <dbReference type="NCBI Taxonomy" id="1486859"/>
    <lineage>
        <taxon>Bacteria</taxon>
        <taxon>Pseudomonadati</taxon>
        <taxon>Pseudomonadota</taxon>
        <taxon>Alphaproteobacteria</taxon>
        <taxon>Rhodobacterales</taxon>
        <taxon>Roseobacteraceae</taxon>
        <taxon>Litoreibacter</taxon>
    </lineage>
</organism>
<reference evidence="3" key="1">
    <citation type="submission" date="2016-11" db="EMBL/GenBank/DDBJ databases">
        <authorList>
            <person name="Varghese N."/>
            <person name="Submissions S."/>
        </authorList>
    </citation>
    <scope>NUCLEOTIDE SEQUENCE [LARGE SCALE GENOMIC DNA]</scope>
    <source>
        <strain evidence="3">DSM 100566</strain>
    </source>
</reference>
<keyword evidence="3" id="KW-1185">Reference proteome</keyword>
<name>A0A1M4UXU3_9RHOB</name>
<proteinExistence type="predicted"/>
<keyword evidence="1" id="KW-0732">Signal</keyword>
<sequence length="137" mass="15024">MARYILALIAICAGLPANAEIWIIATRANNIHCEMGDTPGSTQMMCNIFRRSGPLALPKPADCTAQWGHAYFITDRGPVQMLCLEERSNDWPGNGKLDIGKPLKFGGVTCAATRNKLKCKNLDGYGFYLSRGAQEIF</sequence>